<dbReference type="EMBL" id="MPSB01000023">
    <property type="protein sequence ID" value="ONF94899.1"/>
    <property type="molecule type" value="Genomic_DNA"/>
</dbReference>
<name>A0A1V2ERU2_9SPHN</name>
<dbReference type="Proteomes" id="UP000188729">
    <property type="component" value="Unassembled WGS sequence"/>
</dbReference>
<dbReference type="RefSeq" id="WP_076745670.1">
    <property type="nucleotide sequence ID" value="NZ_MPSB01000023.1"/>
</dbReference>
<feature type="compositionally biased region" description="Basic and acidic residues" evidence="1">
    <location>
        <begin position="29"/>
        <end position="38"/>
    </location>
</feature>
<protein>
    <submittedName>
        <fullName evidence="2">Uncharacterized protein</fullName>
    </submittedName>
</protein>
<sequence>MTDQRSGDPHPDSLPEDQPETAVDSPPAAHDDAARTDIEGAAAVRGEAVDDGQPVEPHDAQARFSETDGPDDIAVDPRVN</sequence>
<keyword evidence="3" id="KW-1185">Reference proteome</keyword>
<dbReference type="AlphaFoldDB" id="A0A1V2ERU2"/>
<organism evidence="2 3">
    <name type="scientific">Sphingomonas jeddahensis</name>
    <dbReference type="NCBI Taxonomy" id="1915074"/>
    <lineage>
        <taxon>Bacteria</taxon>
        <taxon>Pseudomonadati</taxon>
        <taxon>Pseudomonadota</taxon>
        <taxon>Alphaproteobacteria</taxon>
        <taxon>Sphingomonadales</taxon>
        <taxon>Sphingomonadaceae</taxon>
        <taxon>Sphingomonas</taxon>
    </lineage>
</organism>
<feature type="compositionally biased region" description="Basic and acidic residues" evidence="1">
    <location>
        <begin position="1"/>
        <end position="13"/>
    </location>
</feature>
<evidence type="ECO:0000313" key="3">
    <source>
        <dbReference type="Proteomes" id="UP000188729"/>
    </source>
</evidence>
<evidence type="ECO:0000313" key="2">
    <source>
        <dbReference type="EMBL" id="ONF94899.1"/>
    </source>
</evidence>
<evidence type="ECO:0000256" key="1">
    <source>
        <dbReference type="SAM" id="MobiDB-lite"/>
    </source>
</evidence>
<gene>
    <name evidence="2" type="ORF">SPHI_29130</name>
</gene>
<accession>A0A1V2ERU2</accession>
<dbReference type="OrthoDB" id="7585994at2"/>
<proteinExistence type="predicted"/>
<reference evidence="2 3" key="1">
    <citation type="submission" date="2016-11" db="EMBL/GenBank/DDBJ databases">
        <title>Genome sequence of Sphingomonas jeddahensis G39.</title>
        <authorList>
            <person name="Poehlein A."/>
            <person name="Wuebbeler J.H."/>
            <person name="Steinbuechel A."/>
            <person name="Daniel R."/>
        </authorList>
    </citation>
    <scope>NUCLEOTIDE SEQUENCE [LARGE SCALE GENOMIC DNA]</scope>
    <source>
        <strain evidence="2 3">G39</strain>
    </source>
</reference>
<comment type="caution">
    <text evidence="2">The sequence shown here is derived from an EMBL/GenBank/DDBJ whole genome shotgun (WGS) entry which is preliminary data.</text>
</comment>
<feature type="region of interest" description="Disordered" evidence="1">
    <location>
        <begin position="1"/>
        <end position="80"/>
    </location>
</feature>